<keyword evidence="3" id="KW-1185">Reference proteome</keyword>
<feature type="compositionally biased region" description="Polar residues" evidence="1">
    <location>
        <begin position="202"/>
        <end position="223"/>
    </location>
</feature>
<organism evidence="2 3">
    <name type="scientific">Pseudoneurospora amorphoporcata</name>
    <dbReference type="NCBI Taxonomy" id="241081"/>
    <lineage>
        <taxon>Eukaryota</taxon>
        <taxon>Fungi</taxon>
        <taxon>Dikarya</taxon>
        <taxon>Ascomycota</taxon>
        <taxon>Pezizomycotina</taxon>
        <taxon>Sordariomycetes</taxon>
        <taxon>Sordariomycetidae</taxon>
        <taxon>Sordariales</taxon>
        <taxon>Sordariaceae</taxon>
        <taxon>Pseudoneurospora</taxon>
    </lineage>
</organism>
<reference evidence="2" key="1">
    <citation type="journal article" date="2023" name="Mol. Phylogenet. Evol.">
        <title>Genome-scale phylogeny and comparative genomics of the fungal order Sordariales.</title>
        <authorList>
            <person name="Hensen N."/>
            <person name="Bonometti L."/>
            <person name="Westerberg I."/>
            <person name="Brannstrom I.O."/>
            <person name="Guillou S."/>
            <person name="Cros-Aarteil S."/>
            <person name="Calhoun S."/>
            <person name="Haridas S."/>
            <person name="Kuo A."/>
            <person name="Mondo S."/>
            <person name="Pangilinan J."/>
            <person name="Riley R."/>
            <person name="LaButti K."/>
            <person name="Andreopoulos B."/>
            <person name="Lipzen A."/>
            <person name="Chen C."/>
            <person name="Yan M."/>
            <person name="Daum C."/>
            <person name="Ng V."/>
            <person name="Clum A."/>
            <person name="Steindorff A."/>
            <person name="Ohm R.A."/>
            <person name="Martin F."/>
            <person name="Silar P."/>
            <person name="Natvig D.O."/>
            <person name="Lalanne C."/>
            <person name="Gautier V."/>
            <person name="Ament-Velasquez S.L."/>
            <person name="Kruys A."/>
            <person name="Hutchinson M.I."/>
            <person name="Powell A.J."/>
            <person name="Barry K."/>
            <person name="Miller A.N."/>
            <person name="Grigoriev I.V."/>
            <person name="Debuchy R."/>
            <person name="Gladieux P."/>
            <person name="Hiltunen Thoren M."/>
            <person name="Johannesson H."/>
        </authorList>
    </citation>
    <scope>NUCLEOTIDE SEQUENCE</scope>
    <source>
        <strain evidence="2">CBS 626.80</strain>
    </source>
</reference>
<feature type="region of interest" description="Disordered" evidence="1">
    <location>
        <begin position="188"/>
        <end position="253"/>
    </location>
</feature>
<dbReference type="Proteomes" id="UP001303222">
    <property type="component" value="Unassembled WGS sequence"/>
</dbReference>
<feature type="compositionally biased region" description="Basic and acidic residues" evidence="1">
    <location>
        <begin position="96"/>
        <end position="105"/>
    </location>
</feature>
<sequence length="666" mass="72565">MVVRIEDMKPMLMNVNGEDIPLPNRFTFDIRPRCFKSDYSDESSRSSTFGEFRRIIDPKILSGKISSNWTGISDELPDDIQTLLNAIRDLPTSDGPPREPDDCHQDALPAASQPQGSKDSMGASESSKTKPQDDEEQRFRNMINRLQKRLPTPSLVKPRVPSIKLQAADPAIVSAKLKDGAVFETTQLNRVTEVQPERKGGSSDSGYFSASNPPSTIHYSTPENSRDSQDEPAADTKTSFEPQSTTKKLNPAAPEFKISTDSVHLPVLTPKKLSRGPLTSLLFNPSPDAAVAGSIPSVDKLQAAQTKQETGTGVDIMQTQQSSPIKSGAKAKHRKAPQVPPTQQACLPPIQHPSNPVLSSVNPLAGIHPNLSLQPQQSNAALPFFPAPWVGGLGLGNFGTFPPSTTPSMAAPPFNMQSPNMAASLGTGTFLPSMRPPIPPFVPAPIGGLGSMYPQASVSAAPPVQPTIPLTSAGQPAQPGPKVDRPYFPVTTKPRIPDPIKQQQYEEYLEWRKANEPGYHIKCKIRQANRVVRQHQHQVEPPKLEEPGLMLKWKAMAEQAKSVVGAVEARRAAEKRSKQNLVVEEFKAKVIESVMADVVNKDEKEDCEKKNDGEVPEKVEDKQAPEKITEKATEDKATTEKIAEKTPEDMVMAGKKMEVITEGVTA</sequence>
<evidence type="ECO:0000313" key="2">
    <source>
        <dbReference type="EMBL" id="KAK3953932.1"/>
    </source>
</evidence>
<evidence type="ECO:0000256" key="1">
    <source>
        <dbReference type="SAM" id="MobiDB-lite"/>
    </source>
</evidence>
<feature type="compositionally biased region" description="Polar residues" evidence="1">
    <location>
        <begin position="236"/>
        <end position="248"/>
    </location>
</feature>
<feature type="compositionally biased region" description="Polar residues" evidence="1">
    <location>
        <begin position="112"/>
        <end position="126"/>
    </location>
</feature>
<evidence type="ECO:0000313" key="3">
    <source>
        <dbReference type="Proteomes" id="UP001303222"/>
    </source>
</evidence>
<reference evidence="2" key="2">
    <citation type="submission" date="2023-06" db="EMBL/GenBank/DDBJ databases">
        <authorList>
            <consortium name="Lawrence Berkeley National Laboratory"/>
            <person name="Mondo S.J."/>
            <person name="Hensen N."/>
            <person name="Bonometti L."/>
            <person name="Westerberg I."/>
            <person name="Brannstrom I.O."/>
            <person name="Guillou S."/>
            <person name="Cros-Aarteil S."/>
            <person name="Calhoun S."/>
            <person name="Haridas S."/>
            <person name="Kuo A."/>
            <person name="Pangilinan J."/>
            <person name="Riley R."/>
            <person name="Labutti K."/>
            <person name="Andreopoulos B."/>
            <person name="Lipzen A."/>
            <person name="Chen C."/>
            <person name="Yanf M."/>
            <person name="Daum C."/>
            <person name="Ng V."/>
            <person name="Clum A."/>
            <person name="Steindorff A."/>
            <person name="Ohm R."/>
            <person name="Martin F."/>
            <person name="Silar P."/>
            <person name="Natvig D."/>
            <person name="Lalanne C."/>
            <person name="Gautier V."/>
            <person name="Ament-Velasquez S.L."/>
            <person name="Kruys A."/>
            <person name="Hutchinson M.I."/>
            <person name="Powell A.J."/>
            <person name="Barry K."/>
            <person name="Miller A.N."/>
            <person name="Grigoriev I.V."/>
            <person name="Debuchy R."/>
            <person name="Gladieux P."/>
            <person name="Thoren M.H."/>
            <person name="Johannesson H."/>
        </authorList>
    </citation>
    <scope>NUCLEOTIDE SEQUENCE</scope>
    <source>
        <strain evidence="2">CBS 626.80</strain>
    </source>
</reference>
<feature type="compositionally biased region" description="Basic and acidic residues" evidence="1">
    <location>
        <begin position="603"/>
        <end position="648"/>
    </location>
</feature>
<feature type="region of interest" description="Disordered" evidence="1">
    <location>
        <begin position="88"/>
        <end position="136"/>
    </location>
</feature>
<name>A0AAN6NXK1_9PEZI</name>
<dbReference type="EMBL" id="MU859097">
    <property type="protein sequence ID" value="KAK3953932.1"/>
    <property type="molecule type" value="Genomic_DNA"/>
</dbReference>
<accession>A0AAN6NXK1</accession>
<feature type="region of interest" description="Disordered" evidence="1">
    <location>
        <begin position="603"/>
        <end position="654"/>
    </location>
</feature>
<gene>
    <name evidence="2" type="ORF">QBC32DRAFT_103363</name>
</gene>
<protein>
    <submittedName>
        <fullName evidence="2">Uncharacterized protein</fullName>
    </submittedName>
</protein>
<proteinExistence type="predicted"/>
<comment type="caution">
    <text evidence="2">The sequence shown here is derived from an EMBL/GenBank/DDBJ whole genome shotgun (WGS) entry which is preliminary data.</text>
</comment>
<dbReference type="AlphaFoldDB" id="A0AAN6NXK1"/>